<dbReference type="EMBL" id="KE345665">
    <property type="protein sequence ID" value="EXC11023.1"/>
    <property type="molecule type" value="Genomic_DNA"/>
</dbReference>
<proteinExistence type="predicted"/>
<evidence type="ECO:0000313" key="1">
    <source>
        <dbReference type="EMBL" id="EXC11023.1"/>
    </source>
</evidence>
<evidence type="ECO:0000313" key="2">
    <source>
        <dbReference type="Proteomes" id="UP000030645"/>
    </source>
</evidence>
<dbReference type="AlphaFoldDB" id="W9SJ51"/>
<organism evidence="1 2">
    <name type="scientific">Morus notabilis</name>
    <dbReference type="NCBI Taxonomy" id="981085"/>
    <lineage>
        <taxon>Eukaryota</taxon>
        <taxon>Viridiplantae</taxon>
        <taxon>Streptophyta</taxon>
        <taxon>Embryophyta</taxon>
        <taxon>Tracheophyta</taxon>
        <taxon>Spermatophyta</taxon>
        <taxon>Magnoliopsida</taxon>
        <taxon>eudicotyledons</taxon>
        <taxon>Gunneridae</taxon>
        <taxon>Pentapetalae</taxon>
        <taxon>rosids</taxon>
        <taxon>fabids</taxon>
        <taxon>Rosales</taxon>
        <taxon>Moraceae</taxon>
        <taxon>Moreae</taxon>
        <taxon>Morus</taxon>
    </lineage>
</organism>
<dbReference type="Proteomes" id="UP000030645">
    <property type="component" value="Unassembled WGS sequence"/>
</dbReference>
<gene>
    <name evidence="1" type="ORF">L484_015243</name>
</gene>
<accession>W9SJ51</accession>
<reference evidence="2" key="1">
    <citation type="submission" date="2013-01" db="EMBL/GenBank/DDBJ databases">
        <title>Draft Genome Sequence of a Mulberry Tree, Morus notabilis C.K. Schneid.</title>
        <authorList>
            <person name="He N."/>
            <person name="Zhao S."/>
        </authorList>
    </citation>
    <scope>NUCLEOTIDE SEQUENCE</scope>
</reference>
<name>W9SJ51_9ROSA</name>
<sequence length="72" mass="8038">MLPPHKTVQTDEICFLGKTPVAVVTGRIRAARSPCRSTWRSFETSRSSIAVEKLRASQIFQSSVAVDELRSF</sequence>
<protein>
    <submittedName>
        <fullName evidence="1">Uncharacterized protein</fullName>
    </submittedName>
</protein>
<keyword evidence="2" id="KW-1185">Reference proteome</keyword>